<gene>
    <name evidence="2" type="ORF">MTBBW1_1650006</name>
</gene>
<dbReference type="AlphaFoldDB" id="A0A1W1H955"/>
<accession>A0A1W1H955</accession>
<keyword evidence="1" id="KW-0812">Transmembrane</keyword>
<name>A0A1W1H955_9BACT</name>
<evidence type="ECO:0000313" key="3">
    <source>
        <dbReference type="Proteomes" id="UP000191931"/>
    </source>
</evidence>
<feature type="transmembrane region" description="Helical" evidence="1">
    <location>
        <begin position="44"/>
        <end position="68"/>
    </location>
</feature>
<dbReference type="Proteomes" id="UP000191931">
    <property type="component" value="Unassembled WGS sequence"/>
</dbReference>
<keyword evidence="1" id="KW-1133">Transmembrane helix</keyword>
<evidence type="ECO:0000256" key="1">
    <source>
        <dbReference type="SAM" id="Phobius"/>
    </source>
</evidence>
<keyword evidence="1" id="KW-0472">Membrane</keyword>
<feature type="transmembrane region" description="Helical" evidence="1">
    <location>
        <begin position="80"/>
        <end position="104"/>
    </location>
</feature>
<dbReference type="STRING" id="1246637.MTBBW1_1650006"/>
<proteinExistence type="predicted"/>
<evidence type="ECO:0000313" key="2">
    <source>
        <dbReference type="EMBL" id="SLM28964.1"/>
    </source>
</evidence>
<organism evidence="2 3">
    <name type="scientific">Desulfamplus magnetovallimortis</name>
    <dbReference type="NCBI Taxonomy" id="1246637"/>
    <lineage>
        <taxon>Bacteria</taxon>
        <taxon>Pseudomonadati</taxon>
        <taxon>Thermodesulfobacteriota</taxon>
        <taxon>Desulfobacteria</taxon>
        <taxon>Desulfobacterales</taxon>
        <taxon>Desulfobacteraceae</taxon>
        <taxon>Desulfamplus</taxon>
    </lineage>
</organism>
<dbReference type="EMBL" id="FWEV01000074">
    <property type="protein sequence ID" value="SLM28964.1"/>
    <property type="molecule type" value="Genomic_DNA"/>
</dbReference>
<feature type="transmembrane region" description="Helical" evidence="1">
    <location>
        <begin position="12"/>
        <end position="32"/>
    </location>
</feature>
<protein>
    <submittedName>
        <fullName evidence="2">Uncharacterized protein</fullName>
    </submittedName>
</protein>
<keyword evidence="3" id="KW-1185">Reference proteome</keyword>
<reference evidence="2 3" key="1">
    <citation type="submission" date="2017-03" db="EMBL/GenBank/DDBJ databases">
        <authorList>
            <person name="Afonso C.L."/>
            <person name="Miller P.J."/>
            <person name="Scott M.A."/>
            <person name="Spackman E."/>
            <person name="Goraichik I."/>
            <person name="Dimitrov K.M."/>
            <person name="Suarez D.L."/>
            <person name="Swayne D.E."/>
        </authorList>
    </citation>
    <scope>NUCLEOTIDE SEQUENCE [LARGE SCALE GENOMIC DNA]</scope>
    <source>
        <strain evidence="2">PRJEB14757</strain>
    </source>
</reference>
<sequence>MVPLLLGWSMDSISGAPVGLYTASYLWIYLVVLILKRFVHPGNLIFLPLISAFSIMIENGFLFFSFFVKYGLLVITVSDLMLAGRQMLCGFFVIPVSVMLIDILHTKCDRLDSRTL</sequence>